<evidence type="ECO:0000313" key="1">
    <source>
        <dbReference type="EMBL" id="GIH73502.1"/>
    </source>
</evidence>
<name>A0A8J3W269_9ACTN</name>
<dbReference type="EMBL" id="BOOG01000101">
    <property type="protein sequence ID" value="GIH73502.1"/>
    <property type="molecule type" value="Genomic_DNA"/>
</dbReference>
<proteinExistence type="predicted"/>
<sequence length="281" mass="32425">MSAPWFVVKYMPDLHRREPRNVGVVLLHEQSGYARFLGQDPLSGELNPSLAAHVVQQPMSYQAWVKYFLYHANRGSWSRVQETLARRPLDSFYIEEGGVYELDYDGPREALEQLFRSLVDVRTAELSQFQGAGEHMRKDVKVLVDQVFVKAEIDREIIREPDFLIRVRGSRRTAETKVNFNYKYVNGSIALMERVPLSARNRDGNLRKINDLLYRIEHVLESYEVQRFIALYRVSGVDPILAQEAVDRELTLLETYADVLDVSDIPTAASNLRVQLGKSRH</sequence>
<organism evidence="1 2">
    <name type="scientific">Sphaerimonospora thailandensis</name>
    <dbReference type="NCBI Taxonomy" id="795644"/>
    <lineage>
        <taxon>Bacteria</taxon>
        <taxon>Bacillati</taxon>
        <taxon>Actinomycetota</taxon>
        <taxon>Actinomycetes</taxon>
        <taxon>Streptosporangiales</taxon>
        <taxon>Streptosporangiaceae</taxon>
        <taxon>Sphaerimonospora</taxon>
    </lineage>
</organism>
<protein>
    <submittedName>
        <fullName evidence="1">Uncharacterized protein</fullName>
    </submittedName>
</protein>
<comment type="caution">
    <text evidence="1">The sequence shown here is derived from an EMBL/GenBank/DDBJ whole genome shotgun (WGS) entry which is preliminary data.</text>
</comment>
<reference evidence="1" key="1">
    <citation type="submission" date="2021-01" db="EMBL/GenBank/DDBJ databases">
        <title>Whole genome shotgun sequence of Sphaerimonospora thailandensis NBRC 107569.</title>
        <authorList>
            <person name="Komaki H."/>
            <person name="Tamura T."/>
        </authorList>
    </citation>
    <scope>NUCLEOTIDE SEQUENCE</scope>
    <source>
        <strain evidence="1">NBRC 107569</strain>
    </source>
</reference>
<dbReference type="Proteomes" id="UP000610966">
    <property type="component" value="Unassembled WGS sequence"/>
</dbReference>
<gene>
    <name evidence="1" type="ORF">Mth01_57550</name>
</gene>
<evidence type="ECO:0000313" key="2">
    <source>
        <dbReference type="Proteomes" id="UP000610966"/>
    </source>
</evidence>
<dbReference type="AlphaFoldDB" id="A0A8J3W269"/>
<accession>A0A8J3W269</accession>
<keyword evidence="2" id="KW-1185">Reference proteome</keyword>